<gene>
    <name evidence="2" type="ORF">PL8927_630104</name>
</gene>
<sequence length="52" mass="5823">MTVNTVSANSQQSVETRHGTSGHSKYPYLNVQYDSCRSHPKSTKILWLCPSP</sequence>
<reference evidence="2" key="1">
    <citation type="submission" date="2019-10" db="EMBL/GenBank/DDBJ databases">
        <authorList>
            <consortium name="Genoscope - CEA"/>
            <person name="William W."/>
        </authorList>
    </citation>
    <scope>NUCLEOTIDE SEQUENCE [LARGE SCALE GENOMIC DNA]</scope>
    <source>
        <strain evidence="2">BBR_PRJEB10992</strain>
    </source>
</reference>
<dbReference type="AlphaFoldDB" id="A0A7Z9BPN8"/>
<evidence type="ECO:0000313" key="2">
    <source>
        <dbReference type="EMBL" id="VXD19621.1"/>
    </source>
</evidence>
<organism evidence="2 3">
    <name type="scientific">Planktothrix serta PCC 8927</name>
    <dbReference type="NCBI Taxonomy" id="671068"/>
    <lineage>
        <taxon>Bacteria</taxon>
        <taxon>Bacillati</taxon>
        <taxon>Cyanobacteriota</taxon>
        <taxon>Cyanophyceae</taxon>
        <taxon>Oscillatoriophycideae</taxon>
        <taxon>Oscillatoriales</taxon>
        <taxon>Microcoleaceae</taxon>
        <taxon>Planktothrix</taxon>
    </lineage>
</organism>
<dbReference type="Proteomes" id="UP000184550">
    <property type="component" value="Unassembled WGS sequence"/>
</dbReference>
<evidence type="ECO:0000256" key="1">
    <source>
        <dbReference type="SAM" id="MobiDB-lite"/>
    </source>
</evidence>
<feature type="compositionally biased region" description="Polar residues" evidence="1">
    <location>
        <begin position="1"/>
        <end position="23"/>
    </location>
</feature>
<accession>A0A7Z9BPN8</accession>
<keyword evidence="3" id="KW-1185">Reference proteome</keyword>
<evidence type="ECO:0000313" key="3">
    <source>
        <dbReference type="Proteomes" id="UP000184550"/>
    </source>
</evidence>
<proteinExistence type="predicted"/>
<comment type="caution">
    <text evidence="2">The sequence shown here is derived from an EMBL/GenBank/DDBJ whole genome shotgun (WGS) entry which is preliminary data.</text>
</comment>
<protein>
    <submittedName>
        <fullName evidence="2">Uncharacterized protein</fullName>
    </submittedName>
</protein>
<feature type="region of interest" description="Disordered" evidence="1">
    <location>
        <begin position="1"/>
        <end position="25"/>
    </location>
</feature>
<name>A0A7Z9BPN8_9CYAN</name>
<dbReference type="EMBL" id="CZCU02000139">
    <property type="protein sequence ID" value="VXD19621.1"/>
    <property type="molecule type" value="Genomic_DNA"/>
</dbReference>